<keyword evidence="1" id="KW-0472">Membrane</keyword>
<feature type="transmembrane region" description="Helical" evidence="1">
    <location>
        <begin position="33"/>
        <end position="53"/>
    </location>
</feature>
<evidence type="ECO:0000256" key="1">
    <source>
        <dbReference type="SAM" id="Phobius"/>
    </source>
</evidence>
<proteinExistence type="predicted"/>
<name>A0A918TP35_9RHOB</name>
<feature type="transmembrane region" description="Helical" evidence="1">
    <location>
        <begin position="59"/>
        <end position="87"/>
    </location>
</feature>
<dbReference type="Proteomes" id="UP000638981">
    <property type="component" value="Unassembled WGS sequence"/>
</dbReference>
<comment type="caution">
    <text evidence="2">The sequence shown here is derived from an EMBL/GenBank/DDBJ whole genome shotgun (WGS) entry which is preliminary data.</text>
</comment>
<organism evidence="2 3">
    <name type="scientific">Neogemmobacter tilapiae</name>
    <dbReference type="NCBI Taxonomy" id="875041"/>
    <lineage>
        <taxon>Bacteria</taxon>
        <taxon>Pseudomonadati</taxon>
        <taxon>Pseudomonadota</taxon>
        <taxon>Alphaproteobacteria</taxon>
        <taxon>Rhodobacterales</taxon>
        <taxon>Paracoccaceae</taxon>
        <taxon>Neogemmobacter</taxon>
    </lineage>
</organism>
<dbReference type="AlphaFoldDB" id="A0A918TP35"/>
<reference evidence="2" key="1">
    <citation type="journal article" date="2014" name="Int. J. Syst. Evol. Microbiol.">
        <title>Complete genome sequence of Corynebacterium casei LMG S-19264T (=DSM 44701T), isolated from a smear-ripened cheese.</title>
        <authorList>
            <consortium name="US DOE Joint Genome Institute (JGI-PGF)"/>
            <person name="Walter F."/>
            <person name="Albersmeier A."/>
            <person name="Kalinowski J."/>
            <person name="Ruckert C."/>
        </authorList>
    </citation>
    <scope>NUCLEOTIDE SEQUENCE</scope>
    <source>
        <strain evidence="2">KCTC 23310</strain>
    </source>
</reference>
<sequence>MDEMPLIYFGTLMVSIAAMALGAWATGWNKGRWAFYAAIGLILFGAGAFLLGYDLANQIGLSFMAAAFVCFFLAGGLLFGLASAWAVRRLRRP</sequence>
<gene>
    <name evidence="2" type="ORF">GCM10007315_20830</name>
</gene>
<keyword evidence="1" id="KW-0812">Transmembrane</keyword>
<evidence type="ECO:0000313" key="2">
    <source>
        <dbReference type="EMBL" id="GHC57266.1"/>
    </source>
</evidence>
<evidence type="ECO:0000313" key="3">
    <source>
        <dbReference type="Proteomes" id="UP000638981"/>
    </source>
</evidence>
<protein>
    <submittedName>
        <fullName evidence="2">Uncharacterized protein</fullName>
    </submittedName>
</protein>
<keyword evidence="3" id="KW-1185">Reference proteome</keyword>
<reference evidence="2" key="2">
    <citation type="submission" date="2020-09" db="EMBL/GenBank/DDBJ databases">
        <authorList>
            <person name="Sun Q."/>
            <person name="Kim S."/>
        </authorList>
    </citation>
    <scope>NUCLEOTIDE SEQUENCE</scope>
    <source>
        <strain evidence="2">KCTC 23310</strain>
    </source>
</reference>
<dbReference type="EMBL" id="BMYJ01000006">
    <property type="protein sequence ID" value="GHC57266.1"/>
    <property type="molecule type" value="Genomic_DNA"/>
</dbReference>
<keyword evidence="1" id="KW-1133">Transmembrane helix</keyword>
<feature type="transmembrane region" description="Helical" evidence="1">
    <location>
        <begin position="6"/>
        <end position="26"/>
    </location>
</feature>
<accession>A0A918TP35</accession>